<dbReference type="AlphaFoldDB" id="A0A0M0K0B0"/>
<dbReference type="PANTHER" id="PTHR16038:SF4">
    <property type="entry name" value="WD REPEAT-CONTAINING PROTEIN 74"/>
    <property type="match status" value="1"/>
</dbReference>
<evidence type="ECO:0000313" key="2">
    <source>
        <dbReference type="Proteomes" id="UP000037460"/>
    </source>
</evidence>
<evidence type="ECO:0000313" key="1">
    <source>
        <dbReference type="EMBL" id="KOO32244.1"/>
    </source>
</evidence>
<dbReference type="Gene3D" id="2.130.10.10">
    <property type="entry name" value="YVTN repeat-like/Quinoprotein amine dehydrogenase"/>
    <property type="match status" value="1"/>
</dbReference>
<comment type="caution">
    <text evidence="1">The sequence shown here is derived from an EMBL/GenBank/DDBJ whole genome shotgun (WGS) entry which is preliminary data.</text>
</comment>
<dbReference type="InterPro" id="IPR037379">
    <property type="entry name" value="WDR74/Nsa1"/>
</dbReference>
<protein>
    <submittedName>
        <fullName evidence="1">Wd repeat-containing protein 74</fullName>
    </submittedName>
</protein>
<dbReference type="EMBL" id="JWZX01001819">
    <property type="protein sequence ID" value="KOO32244.1"/>
    <property type="molecule type" value="Genomic_DNA"/>
</dbReference>
<accession>A0A0M0K0B0</accession>
<dbReference type="PANTHER" id="PTHR16038">
    <property type="entry name" value="NOP SEVEN ASSOCIATED PROTEIN 1"/>
    <property type="match status" value="1"/>
</dbReference>
<dbReference type="GO" id="GO:0030687">
    <property type="term" value="C:preribosome, large subunit precursor"/>
    <property type="evidence" value="ECO:0007669"/>
    <property type="project" value="TreeGrafter"/>
</dbReference>
<dbReference type="Proteomes" id="UP000037460">
    <property type="component" value="Unassembled WGS sequence"/>
</dbReference>
<organism evidence="1 2">
    <name type="scientific">Chrysochromulina tobinii</name>
    <dbReference type="NCBI Taxonomy" id="1460289"/>
    <lineage>
        <taxon>Eukaryota</taxon>
        <taxon>Haptista</taxon>
        <taxon>Haptophyta</taxon>
        <taxon>Prymnesiophyceae</taxon>
        <taxon>Prymnesiales</taxon>
        <taxon>Chrysochromulinaceae</taxon>
        <taxon>Chrysochromulina</taxon>
    </lineage>
</organism>
<dbReference type="InterPro" id="IPR015943">
    <property type="entry name" value="WD40/YVTN_repeat-like_dom_sf"/>
</dbReference>
<reference evidence="2" key="1">
    <citation type="journal article" date="2015" name="PLoS Genet.">
        <title>Genome Sequence and Transcriptome Analyses of Chrysochromulina tobin: Metabolic Tools for Enhanced Algal Fitness in the Prominent Order Prymnesiales (Haptophyceae).</title>
        <authorList>
            <person name="Hovde B.T."/>
            <person name="Deodato C.R."/>
            <person name="Hunsperger H.M."/>
            <person name="Ryken S.A."/>
            <person name="Yost W."/>
            <person name="Jha R.K."/>
            <person name="Patterson J."/>
            <person name="Monnat R.J. Jr."/>
            <person name="Barlow S.B."/>
            <person name="Starkenburg S.R."/>
            <person name="Cattolico R.A."/>
        </authorList>
    </citation>
    <scope>NUCLEOTIDE SEQUENCE</scope>
    <source>
        <strain evidence="2">CCMP291</strain>
    </source>
</reference>
<sequence length="222" mass="23666">MCDSKGCVRAWMWDGADGADSATSFHTGGTADFATFDEAGARVVVGGRDRELALWDVAAGTCSYHARNVPHDNLDVPVPVWHSGGRFMPGQPNVLASCTGFVQFRLRGEVRLYDVLAKRRPSVRALAPLGDEAVRSIACTPDGRYVLAGAVSGHMARLDVRKNLLPLEGTGALLQKVYLKQRLTAMMLSAERPPKGAFAAAITSRASADEAGANGVAINEKR</sequence>
<dbReference type="OrthoDB" id="18388at2759"/>
<proteinExistence type="predicted"/>
<dbReference type="SUPFAM" id="SSF101908">
    <property type="entry name" value="Putative isomerase YbhE"/>
    <property type="match status" value="1"/>
</dbReference>
<gene>
    <name evidence="1" type="ORF">Ctob_013646</name>
</gene>
<dbReference type="GO" id="GO:0042273">
    <property type="term" value="P:ribosomal large subunit biogenesis"/>
    <property type="evidence" value="ECO:0007669"/>
    <property type="project" value="InterPro"/>
</dbReference>
<keyword evidence="2" id="KW-1185">Reference proteome</keyword>
<dbReference type="GO" id="GO:0005730">
    <property type="term" value="C:nucleolus"/>
    <property type="evidence" value="ECO:0007669"/>
    <property type="project" value="InterPro"/>
</dbReference>
<name>A0A0M0K0B0_9EUKA</name>